<evidence type="ECO:0000256" key="12">
    <source>
        <dbReference type="ARBA" id="ARBA00023273"/>
    </source>
</evidence>
<keyword evidence="12" id="KW-0966">Cell projection</keyword>
<keyword evidence="4" id="KW-1003">Cell membrane</keyword>
<name>A0ABY7FHH6_MYAAR</name>
<dbReference type="Proteomes" id="UP001164746">
    <property type="component" value="Chromosome 11"/>
</dbReference>
<dbReference type="InterPro" id="IPR024511">
    <property type="entry name" value="Frtz"/>
</dbReference>
<accession>A0ABY7FHH6</accession>
<dbReference type="Pfam" id="PF11768">
    <property type="entry name" value="Frtz"/>
    <property type="match status" value="2"/>
</dbReference>
<evidence type="ECO:0000256" key="10">
    <source>
        <dbReference type="ARBA" id="ARBA00023136"/>
    </source>
</evidence>
<evidence type="ECO:0000256" key="4">
    <source>
        <dbReference type="ARBA" id="ARBA00022475"/>
    </source>
</evidence>
<dbReference type="InterPro" id="IPR015943">
    <property type="entry name" value="WD40/YVTN_repeat-like_dom_sf"/>
</dbReference>
<reference evidence="14" key="1">
    <citation type="submission" date="2022-11" db="EMBL/GenBank/DDBJ databases">
        <title>Centuries of genome instability and evolution in soft-shell clam transmissible cancer (bioRxiv).</title>
        <authorList>
            <person name="Hart S.F.M."/>
            <person name="Yonemitsu M.A."/>
            <person name="Giersch R.M."/>
            <person name="Beal B.F."/>
            <person name="Arriagada G."/>
            <person name="Davis B.W."/>
            <person name="Ostrander E.A."/>
            <person name="Goff S.P."/>
            <person name="Metzger M.J."/>
        </authorList>
    </citation>
    <scope>NUCLEOTIDE SEQUENCE</scope>
    <source>
        <strain evidence="14">MELC-2E11</strain>
        <tissue evidence="14">Siphon/mantle</tissue>
    </source>
</reference>
<dbReference type="PANTHER" id="PTHR13667">
    <property type="entry name" value="HOMOLOC-13"/>
    <property type="match status" value="1"/>
</dbReference>
<evidence type="ECO:0000256" key="13">
    <source>
        <dbReference type="SAM" id="MobiDB-lite"/>
    </source>
</evidence>
<evidence type="ECO:0000256" key="6">
    <source>
        <dbReference type="ARBA" id="ARBA00022574"/>
    </source>
</evidence>
<sequence>IPKADHMIGCHSYHDKADQGIASGQPYYEEKQQFTEGRDMLWAPKNKRPEKLRDNIKEMEVLVWWSNSSKEAMPWSPMATDRDRANIIAVSCHGPNIDIMTFTRTECDPVSTKFSQLHAYRFYTVEQGMGSAGETTVKAATYEIVQNKIQRISVINIALKSMVQCEGRSPGEDRLVLGCADSTLVIYDENKKVTQMTRAGLIPSVIAWHPTGTIFYVGSARGDIQVYDIALSPLRLQLLSEEPNPLNILPTARFFKGPVGVLLMPLGVVSRERFSCVELVKEYIRSKQLEEAVSLLGAMGWDTDGASCYSCLTAIVTHLLKMPLNAEREVQLETAMGTFYAPKRALSEMTILDYRDPISRLARRFFHHLLRYARFDKAYLLAVDIGARDLFMDIHYMALDKGETALAEVSRRKAEQVDSESLADSFDDHLPGMEGGFYQHGNNSHVNSHNATAVSQNATTRGENSQRSRSGGRRVQYSDQQLSTDLVDLDVNADLISDYTAALGDQAGWGSAAGTANRSGNANNGVIVC</sequence>
<keyword evidence="10" id="KW-0472">Membrane</keyword>
<keyword evidence="11" id="KW-0206">Cytoskeleton</keyword>
<comment type="similarity">
    <text evidence="3">Belongs to the WD repeat fritz family.</text>
</comment>
<organism evidence="14 15">
    <name type="scientific">Mya arenaria</name>
    <name type="common">Soft-shell clam</name>
    <dbReference type="NCBI Taxonomy" id="6604"/>
    <lineage>
        <taxon>Eukaryota</taxon>
        <taxon>Metazoa</taxon>
        <taxon>Spiralia</taxon>
        <taxon>Lophotrochozoa</taxon>
        <taxon>Mollusca</taxon>
        <taxon>Bivalvia</taxon>
        <taxon>Autobranchia</taxon>
        <taxon>Heteroconchia</taxon>
        <taxon>Euheterodonta</taxon>
        <taxon>Imparidentia</taxon>
        <taxon>Neoheterodontei</taxon>
        <taxon>Myida</taxon>
        <taxon>Myoidea</taxon>
        <taxon>Myidae</taxon>
        <taxon>Mya</taxon>
    </lineage>
</organism>
<evidence type="ECO:0000256" key="1">
    <source>
        <dbReference type="ARBA" id="ARBA00004236"/>
    </source>
</evidence>
<dbReference type="PANTHER" id="PTHR13667:SF5">
    <property type="entry name" value="WD REPEAT-CONTAINING AND PLANAR CELL POLARITY EFFECTOR PROTEIN FRITZ HOMOLOG"/>
    <property type="match status" value="1"/>
</dbReference>
<comment type="subcellular location">
    <subcellularLocation>
        <location evidence="1">Cell membrane</location>
    </subcellularLocation>
    <subcellularLocation>
        <location evidence="2">Cytoplasm</location>
        <location evidence="2">Cytoskeleton</location>
        <location evidence="2">Cilium axoneme</location>
    </subcellularLocation>
</comment>
<evidence type="ECO:0000256" key="2">
    <source>
        <dbReference type="ARBA" id="ARBA00004430"/>
    </source>
</evidence>
<evidence type="ECO:0000256" key="9">
    <source>
        <dbReference type="ARBA" id="ARBA00023069"/>
    </source>
</evidence>
<dbReference type="EMBL" id="CP111022">
    <property type="protein sequence ID" value="WAR20211.1"/>
    <property type="molecule type" value="Genomic_DNA"/>
</dbReference>
<evidence type="ECO:0000313" key="14">
    <source>
        <dbReference type="EMBL" id="WAR20211.1"/>
    </source>
</evidence>
<protein>
    <submittedName>
        <fullName evidence="14">FRITZ-like protein</fullName>
    </submittedName>
</protein>
<keyword evidence="15" id="KW-1185">Reference proteome</keyword>
<evidence type="ECO:0000256" key="3">
    <source>
        <dbReference type="ARBA" id="ARBA00006059"/>
    </source>
</evidence>
<keyword evidence="8" id="KW-0970">Cilium biogenesis/degradation</keyword>
<dbReference type="Gene3D" id="2.130.10.10">
    <property type="entry name" value="YVTN repeat-like/Quinoprotein amine dehydrogenase"/>
    <property type="match status" value="1"/>
</dbReference>
<evidence type="ECO:0000256" key="11">
    <source>
        <dbReference type="ARBA" id="ARBA00023212"/>
    </source>
</evidence>
<keyword evidence="7" id="KW-0677">Repeat</keyword>
<dbReference type="SUPFAM" id="SSF50978">
    <property type="entry name" value="WD40 repeat-like"/>
    <property type="match status" value="1"/>
</dbReference>
<keyword evidence="6" id="KW-0853">WD repeat</keyword>
<feature type="non-terminal residue" evidence="14">
    <location>
        <position position="529"/>
    </location>
</feature>
<keyword evidence="5" id="KW-0963">Cytoplasm</keyword>
<gene>
    <name evidence="14" type="ORF">MAR_002049</name>
</gene>
<evidence type="ECO:0000313" key="15">
    <source>
        <dbReference type="Proteomes" id="UP001164746"/>
    </source>
</evidence>
<evidence type="ECO:0000256" key="7">
    <source>
        <dbReference type="ARBA" id="ARBA00022737"/>
    </source>
</evidence>
<dbReference type="InterPro" id="IPR036322">
    <property type="entry name" value="WD40_repeat_dom_sf"/>
</dbReference>
<evidence type="ECO:0000256" key="5">
    <source>
        <dbReference type="ARBA" id="ARBA00022490"/>
    </source>
</evidence>
<feature type="region of interest" description="Disordered" evidence="13">
    <location>
        <begin position="453"/>
        <end position="479"/>
    </location>
</feature>
<evidence type="ECO:0000256" key="8">
    <source>
        <dbReference type="ARBA" id="ARBA00022794"/>
    </source>
</evidence>
<keyword evidence="9" id="KW-0969">Cilium</keyword>
<proteinExistence type="inferred from homology"/>